<keyword evidence="9" id="KW-0547">Nucleotide-binding</keyword>
<dbReference type="PANTHER" id="PTHR43462:SF1">
    <property type="entry name" value="ALANYL-TRNA EDITING PROTEIN AARSD1"/>
    <property type="match status" value="1"/>
</dbReference>
<dbReference type="AlphaFoldDB" id="A0A381SY25"/>
<dbReference type="SUPFAM" id="SSF50447">
    <property type="entry name" value="Translation proteins"/>
    <property type="match status" value="1"/>
</dbReference>
<dbReference type="GO" id="GO:0005524">
    <property type="term" value="F:ATP binding"/>
    <property type="evidence" value="ECO:0007669"/>
    <property type="project" value="UniProtKB-KW"/>
</dbReference>
<evidence type="ECO:0000256" key="2">
    <source>
        <dbReference type="ARBA" id="ARBA00004496"/>
    </source>
</evidence>
<dbReference type="GO" id="GO:0005737">
    <property type="term" value="C:cytoplasm"/>
    <property type="evidence" value="ECO:0007669"/>
    <property type="project" value="UniProtKB-SubCell"/>
</dbReference>
<evidence type="ECO:0000313" key="16">
    <source>
        <dbReference type="EMBL" id="SVA08349.1"/>
    </source>
</evidence>
<dbReference type="GO" id="GO:0006419">
    <property type="term" value="P:alanyl-tRNA aminoacylation"/>
    <property type="evidence" value="ECO:0007669"/>
    <property type="project" value="InterPro"/>
</dbReference>
<comment type="cofactor">
    <cofactor evidence="1">
        <name>Zn(2+)</name>
        <dbReference type="ChEBI" id="CHEBI:29105"/>
    </cofactor>
</comment>
<evidence type="ECO:0000256" key="9">
    <source>
        <dbReference type="ARBA" id="ARBA00022741"/>
    </source>
</evidence>
<evidence type="ECO:0000256" key="14">
    <source>
        <dbReference type="ARBA" id="ARBA00023146"/>
    </source>
</evidence>
<dbReference type="PROSITE" id="PS50860">
    <property type="entry name" value="AA_TRNA_LIGASE_II_ALA"/>
    <property type="match status" value="1"/>
</dbReference>
<dbReference type="SUPFAM" id="SSF55186">
    <property type="entry name" value="ThrRS/AlaRS common domain"/>
    <property type="match status" value="1"/>
</dbReference>
<dbReference type="PANTHER" id="PTHR43462">
    <property type="entry name" value="ALANYL-TRNA EDITING PROTEIN"/>
    <property type="match status" value="1"/>
</dbReference>
<keyword evidence="11" id="KW-0067">ATP-binding</keyword>
<evidence type="ECO:0000256" key="11">
    <source>
        <dbReference type="ARBA" id="ARBA00022840"/>
    </source>
</evidence>
<dbReference type="GO" id="GO:0004813">
    <property type="term" value="F:alanine-tRNA ligase activity"/>
    <property type="evidence" value="ECO:0007669"/>
    <property type="project" value="UniProtKB-EC"/>
</dbReference>
<name>A0A381SY25_9ZZZZ</name>
<evidence type="ECO:0000256" key="4">
    <source>
        <dbReference type="ARBA" id="ARBA00013168"/>
    </source>
</evidence>
<dbReference type="EMBL" id="UINC01003676">
    <property type="protein sequence ID" value="SVA08349.1"/>
    <property type="molecule type" value="Genomic_DNA"/>
</dbReference>
<accession>A0A381SY25</accession>
<dbReference type="InterPro" id="IPR051335">
    <property type="entry name" value="Alanyl-tRNA_Editing_Enzymes"/>
</dbReference>
<dbReference type="GO" id="GO:0002161">
    <property type="term" value="F:aminoacyl-tRNA deacylase activity"/>
    <property type="evidence" value="ECO:0007669"/>
    <property type="project" value="UniProtKB-ARBA"/>
</dbReference>
<dbReference type="Gene3D" id="3.10.310.40">
    <property type="match status" value="1"/>
</dbReference>
<evidence type="ECO:0000256" key="3">
    <source>
        <dbReference type="ARBA" id="ARBA00008226"/>
    </source>
</evidence>
<feature type="non-terminal residue" evidence="16">
    <location>
        <position position="1"/>
    </location>
</feature>
<evidence type="ECO:0000256" key="12">
    <source>
        <dbReference type="ARBA" id="ARBA00022884"/>
    </source>
</evidence>
<dbReference type="InterPro" id="IPR018163">
    <property type="entry name" value="Thr/Ala-tRNA-synth_IIc_edit"/>
</dbReference>
<keyword evidence="14" id="KW-0030">Aminoacyl-tRNA synthetase</keyword>
<keyword evidence="13" id="KW-0648">Protein biosynthesis</keyword>
<dbReference type="GO" id="GO:0046872">
    <property type="term" value="F:metal ion binding"/>
    <property type="evidence" value="ECO:0007669"/>
    <property type="project" value="UniProtKB-KW"/>
</dbReference>
<dbReference type="InterPro" id="IPR018164">
    <property type="entry name" value="Ala-tRNA-synth_IIc_N"/>
</dbReference>
<keyword evidence="7" id="KW-0436">Ligase</keyword>
<evidence type="ECO:0000256" key="7">
    <source>
        <dbReference type="ARBA" id="ARBA00022598"/>
    </source>
</evidence>
<evidence type="ECO:0000256" key="6">
    <source>
        <dbReference type="ARBA" id="ARBA00022555"/>
    </source>
</evidence>
<dbReference type="InterPro" id="IPR018165">
    <property type="entry name" value="Ala-tRNA-synth_IIc_core"/>
</dbReference>
<evidence type="ECO:0000256" key="13">
    <source>
        <dbReference type="ARBA" id="ARBA00022917"/>
    </source>
</evidence>
<protein>
    <recommendedName>
        <fullName evidence="5">Alanine--tRNA ligase</fullName>
        <ecNumber evidence="4">6.1.1.7</ecNumber>
    </recommendedName>
</protein>
<dbReference type="Gene3D" id="3.30.980.10">
    <property type="entry name" value="Threonyl-trna Synthetase, Chain A, domain 2"/>
    <property type="match status" value="1"/>
</dbReference>
<evidence type="ECO:0000259" key="15">
    <source>
        <dbReference type="PROSITE" id="PS50860"/>
    </source>
</evidence>
<dbReference type="EC" id="6.1.1.7" evidence="4"/>
<dbReference type="Pfam" id="PF01411">
    <property type="entry name" value="tRNA-synt_2c"/>
    <property type="match status" value="1"/>
</dbReference>
<feature type="non-terminal residue" evidence="16">
    <location>
        <position position="387"/>
    </location>
</feature>
<reference evidence="16" key="1">
    <citation type="submission" date="2018-05" db="EMBL/GenBank/DDBJ databases">
        <authorList>
            <person name="Lanie J.A."/>
            <person name="Ng W.-L."/>
            <person name="Kazmierczak K.M."/>
            <person name="Andrzejewski T.M."/>
            <person name="Davidsen T.M."/>
            <person name="Wayne K.J."/>
            <person name="Tettelin H."/>
            <person name="Glass J.I."/>
            <person name="Rusch D."/>
            <person name="Podicherti R."/>
            <person name="Tsui H.-C.T."/>
            <person name="Winkler M.E."/>
        </authorList>
    </citation>
    <scope>NUCLEOTIDE SEQUENCE</scope>
</reference>
<keyword evidence="10" id="KW-0862">Zinc</keyword>
<evidence type="ECO:0000256" key="5">
    <source>
        <dbReference type="ARBA" id="ARBA00017959"/>
    </source>
</evidence>
<dbReference type="Gene3D" id="2.40.30.130">
    <property type="match status" value="1"/>
</dbReference>
<evidence type="ECO:0000256" key="10">
    <source>
        <dbReference type="ARBA" id="ARBA00022833"/>
    </source>
</evidence>
<dbReference type="FunFam" id="3.10.310.40:FF:000001">
    <property type="entry name" value="Alanine--tRNA ligase"/>
    <property type="match status" value="1"/>
</dbReference>
<keyword evidence="12" id="KW-0694">RNA-binding</keyword>
<dbReference type="InterPro" id="IPR012947">
    <property type="entry name" value="tRNA_SAD"/>
</dbReference>
<dbReference type="Pfam" id="PF02272">
    <property type="entry name" value="DHHA1"/>
    <property type="match status" value="1"/>
</dbReference>
<comment type="subcellular location">
    <subcellularLocation>
        <location evidence="2">Cytoplasm</location>
    </subcellularLocation>
</comment>
<dbReference type="Pfam" id="PF07973">
    <property type="entry name" value="tRNA_SAD"/>
    <property type="match status" value="1"/>
</dbReference>
<sequence length="387" mass="41696">LYYTSATTIEFDANVTEVDFNKDRSIVTLDRTAFYPTSGGQPHDTGMLEGEAVMDVIELDNGTVGHVINGAVTIGQKVHGQIDWARRFDHMQQHTGQHILSAACDRFHNARTVSFHLGRSASTIDLDTELSSSKLESIEAEANRIVWENRPVVVRFADSKGVSALPLRKESARTGNLRLIDVDGFDLSACGGTHVDHTGAVGIIAIKSCERFKGGIRVTFLCGGRTLSEFRLQNRVLSRIVGHLSVIPGELSDAIVKLQVENKASLRTIREQRERISSYEAAAMASTAEQVGQLSLVLKVVATNEAAELKGLAAEMVRKPGHLVALLSESSPILIVIACSKDVSINAADVLDRLTKRFGGHGGGRPGFAQGGGLSGKMSELVKAVRC</sequence>
<proteinExistence type="inferred from homology"/>
<organism evidence="16">
    <name type="scientific">marine metagenome</name>
    <dbReference type="NCBI Taxonomy" id="408172"/>
    <lineage>
        <taxon>unclassified sequences</taxon>
        <taxon>metagenomes</taxon>
        <taxon>ecological metagenomes</taxon>
    </lineage>
</organism>
<feature type="domain" description="Alanyl-transfer RNA synthetases family profile" evidence="15">
    <location>
        <begin position="1"/>
        <end position="217"/>
    </location>
</feature>
<keyword evidence="6" id="KW-0820">tRNA-binding</keyword>
<evidence type="ECO:0000256" key="8">
    <source>
        <dbReference type="ARBA" id="ARBA00022723"/>
    </source>
</evidence>
<comment type="similarity">
    <text evidence="3">Belongs to the class-II aminoacyl-tRNA synthetase family.</text>
</comment>
<dbReference type="InterPro" id="IPR009000">
    <property type="entry name" value="Transl_B-barrel_sf"/>
</dbReference>
<dbReference type="SMART" id="SM00863">
    <property type="entry name" value="tRNA_SAD"/>
    <property type="match status" value="1"/>
</dbReference>
<gene>
    <name evidence="16" type="ORF">METZ01_LOCUS61203</name>
</gene>
<dbReference type="InterPro" id="IPR003156">
    <property type="entry name" value="DHHA1_dom"/>
</dbReference>
<evidence type="ECO:0000256" key="1">
    <source>
        <dbReference type="ARBA" id="ARBA00001947"/>
    </source>
</evidence>
<keyword evidence="8" id="KW-0479">Metal-binding</keyword>
<dbReference type="GO" id="GO:0000049">
    <property type="term" value="F:tRNA binding"/>
    <property type="evidence" value="ECO:0007669"/>
    <property type="project" value="UniProtKB-KW"/>
</dbReference>